<dbReference type="GO" id="GO:0006310">
    <property type="term" value="P:DNA recombination"/>
    <property type="evidence" value="ECO:0007669"/>
    <property type="project" value="UniProtKB-KW"/>
</dbReference>
<evidence type="ECO:0000256" key="2">
    <source>
        <dbReference type="ARBA" id="ARBA00023172"/>
    </source>
</evidence>
<gene>
    <name evidence="6" type="ORF">LI90_4285</name>
</gene>
<dbReference type="InterPro" id="IPR010998">
    <property type="entry name" value="Integrase_recombinase_N"/>
</dbReference>
<dbReference type="STRING" id="1469144.LI90_4285"/>
<evidence type="ECO:0000259" key="4">
    <source>
        <dbReference type="PROSITE" id="PS51898"/>
    </source>
</evidence>
<dbReference type="InterPro" id="IPR013762">
    <property type="entry name" value="Integrase-like_cat_sf"/>
</dbReference>
<dbReference type="SUPFAM" id="SSF56349">
    <property type="entry name" value="DNA breaking-rejoining enzymes"/>
    <property type="match status" value="1"/>
</dbReference>
<evidence type="ECO:0000313" key="6">
    <source>
        <dbReference type="EMBL" id="KWX03234.1"/>
    </source>
</evidence>
<dbReference type="OrthoDB" id="4529782at2"/>
<dbReference type="Pfam" id="PF00589">
    <property type="entry name" value="Phage_integrase"/>
    <property type="match status" value="1"/>
</dbReference>
<feature type="domain" description="Tyr recombinase" evidence="4">
    <location>
        <begin position="107"/>
        <end position="288"/>
    </location>
</feature>
<feature type="domain" description="Core-binding (CB)" evidence="5">
    <location>
        <begin position="3"/>
        <end position="93"/>
    </location>
</feature>
<reference evidence="7" key="1">
    <citation type="submission" date="2015-04" db="EMBL/GenBank/DDBJ databases">
        <title>Physiological reanalysis, assessment of diazotrophy, and genome sequences of multiple isolates of Streptomyces thermoautotrophicus.</title>
        <authorList>
            <person name="MacKellar D.C."/>
            <person name="Lieber L."/>
            <person name="Norman J."/>
            <person name="Bolger A."/>
            <person name="Tobin C."/>
            <person name="Murray J.W."/>
            <person name="Chang R."/>
            <person name="Ford T."/>
            <person name="Nguyen P.Q."/>
            <person name="Woodward J."/>
            <person name="Permingeat H."/>
            <person name="Joshi N.S."/>
            <person name="Silver P.A."/>
            <person name="Usadel B."/>
            <person name="Rutherford A.W."/>
            <person name="Friesen M."/>
            <person name="Prell J."/>
        </authorList>
    </citation>
    <scope>NUCLEOTIDE SEQUENCE [LARGE SCALE GENOMIC DNA]</scope>
    <source>
        <strain evidence="7">H1</strain>
    </source>
</reference>
<dbReference type="Gene3D" id="1.10.150.130">
    <property type="match status" value="1"/>
</dbReference>
<dbReference type="PATRIC" id="fig|1469144.10.peg.4596"/>
<dbReference type="SUPFAM" id="SSF47823">
    <property type="entry name" value="lambda integrase-like, N-terminal domain"/>
    <property type="match status" value="1"/>
</dbReference>
<organism evidence="6 7">
    <name type="scientific">Carbonactinospora thermoautotrophica</name>
    <dbReference type="NCBI Taxonomy" id="1469144"/>
    <lineage>
        <taxon>Bacteria</taxon>
        <taxon>Bacillati</taxon>
        <taxon>Actinomycetota</taxon>
        <taxon>Actinomycetes</taxon>
        <taxon>Kitasatosporales</taxon>
        <taxon>Carbonactinosporaceae</taxon>
        <taxon>Carbonactinospora</taxon>
    </lineage>
</organism>
<dbReference type="InterPro" id="IPR002104">
    <property type="entry name" value="Integrase_catalytic"/>
</dbReference>
<keyword evidence="1 3" id="KW-0238">DNA-binding</keyword>
<sequence>MPGELEAVLADYLTRLERAPLSAESRRTYASKVRQYLAWLAAADTDGDPLADPAARDWAVRDYRTHLVTVAKRKPATVNNALAALDDFYTRRGLGPAAADRLDLPTSPRRSLPQRAQTRWLRAVAQEPSARDRALALLPFYAGPRIAETVRLDLDDVRLSARKGELRLLGKGGKPRWVPLHPELRAALAAWLEERRTWPGAQENPALFLNRRGGRLSVRGARDVFARIADTAGLDAATAHDLRHTFATTLVRGGTDLVIVAELLGHARLETTRGYTRPSAEDRERALDLLPVDR</sequence>
<dbReference type="PROSITE" id="PS51898">
    <property type="entry name" value="TYR_RECOMBINASE"/>
    <property type="match status" value="1"/>
</dbReference>
<dbReference type="Proteomes" id="UP000070188">
    <property type="component" value="Unassembled WGS sequence"/>
</dbReference>
<dbReference type="PANTHER" id="PTHR30349">
    <property type="entry name" value="PHAGE INTEGRASE-RELATED"/>
    <property type="match status" value="1"/>
</dbReference>
<evidence type="ECO:0000259" key="5">
    <source>
        <dbReference type="PROSITE" id="PS51900"/>
    </source>
</evidence>
<dbReference type="InterPro" id="IPR050090">
    <property type="entry name" value="Tyrosine_recombinase_XerCD"/>
</dbReference>
<dbReference type="AlphaFoldDB" id="A0A132MZH9"/>
<evidence type="ECO:0000256" key="1">
    <source>
        <dbReference type="ARBA" id="ARBA00023125"/>
    </source>
</evidence>
<dbReference type="GO" id="GO:0015074">
    <property type="term" value="P:DNA integration"/>
    <property type="evidence" value="ECO:0007669"/>
    <property type="project" value="InterPro"/>
</dbReference>
<dbReference type="EMBL" id="LAXD01000001">
    <property type="protein sequence ID" value="KWX03234.1"/>
    <property type="molecule type" value="Genomic_DNA"/>
</dbReference>
<dbReference type="PROSITE" id="PS51900">
    <property type="entry name" value="CB"/>
    <property type="match status" value="1"/>
</dbReference>
<name>A0A132MZH9_9ACTN</name>
<accession>A0A132MZH9</accession>
<evidence type="ECO:0000256" key="3">
    <source>
        <dbReference type="PROSITE-ProRule" id="PRU01248"/>
    </source>
</evidence>
<evidence type="ECO:0000313" key="7">
    <source>
        <dbReference type="Proteomes" id="UP000070188"/>
    </source>
</evidence>
<dbReference type="InterPro" id="IPR011010">
    <property type="entry name" value="DNA_brk_join_enz"/>
</dbReference>
<protein>
    <submittedName>
        <fullName evidence="6">Tyrosine recombinase XerD</fullName>
    </submittedName>
</protein>
<comment type="caution">
    <text evidence="6">The sequence shown here is derived from an EMBL/GenBank/DDBJ whole genome shotgun (WGS) entry which is preliminary data.</text>
</comment>
<dbReference type="Gene3D" id="1.10.443.10">
    <property type="entry name" value="Intergrase catalytic core"/>
    <property type="match status" value="1"/>
</dbReference>
<dbReference type="InterPro" id="IPR044068">
    <property type="entry name" value="CB"/>
</dbReference>
<keyword evidence="2" id="KW-0233">DNA recombination</keyword>
<dbReference type="GO" id="GO:0003677">
    <property type="term" value="F:DNA binding"/>
    <property type="evidence" value="ECO:0007669"/>
    <property type="project" value="UniProtKB-UniRule"/>
</dbReference>
<proteinExistence type="predicted"/>
<dbReference type="PANTHER" id="PTHR30349:SF81">
    <property type="entry name" value="TYROSINE RECOMBINASE XERC"/>
    <property type="match status" value="1"/>
</dbReference>
<keyword evidence="7" id="KW-1185">Reference proteome</keyword>